<gene>
    <name evidence="2" type="ORF">BKA59DRAFT_526828</name>
</gene>
<dbReference type="Pfam" id="PF07714">
    <property type="entry name" value="PK_Tyr_Ser-Thr"/>
    <property type="match status" value="1"/>
</dbReference>
<dbReference type="AlphaFoldDB" id="A0A8K0RT55"/>
<dbReference type="GO" id="GO:0005524">
    <property type="term" value="F:ATP binding"/>
    <property type="evidence" value="ECO:0007669"/>
    <property type="project" value="InterPro"/>
</dbReference>
<dbReference type="Proteomes" id="UP000813427">
    <property type="component" value="Unassembled WGS sequence"/>
</dbReference>
<dbReference type="OrthoDB" id="1911848at2759"/>
<dbReference type="Gene3D" id="1.10.510.10">
    <property type="entry name" value="Transferase(Phosphotransferase) domain 1"/>
    <property type="match status" value="1"/>
</dbReference>
<accession>A0A8K0RT55</accession>
<protein>
    <recommendedName>
        <fullName evidence="1">Protein kinase domain-containing protein</fullName>
    </recommendedName>
</protein>
<dbReference type="PANTHER" id="PTHR37542:SF1">
    <property type="entry name" value="PRION-INHIBITION AND PROPAGATION HELO DOMAIN-CONTAINING PROTEIN"/>
    <property type="match status" value="1"/>
</dbReference>
<name>A0A8K0RT55_9HYPO</name>
<evidence type="ECO:0000259" key="1">
    <source>
        <dbReference type="PROSITE" id="PS50011"/>
    </source>
</evidence>
<sequence length="491" mass="55330">MADLGLAIVGVAGTIDVCIRLGQYMVHAYKDYGRSDEMVNELVVRVEICWSRIAGQLEISKELLIGMTDEQRELQSRILPILQSKLNAATQVISRSDKHSTSKRIKALHFLTLRETLESTVADLEIWQQRFEPSWFQIIKTGPPAVDAVLRNRDREEPAREGLRFRRAFDNTPSAFIAEKRLESLDKRDIAYCSAQLAIDQKDGKYYIVDAVSQETVKLKDARELASRFRDSNPFTFGTLKCIGIVRVPEKASFVFVSRIPEGYSTVQSCRKLLLSGRTPDSLTKRLRIAQQLVTAVYYVHLYEFVHKNITPETILSLENTKLAQDEAVVCLVGFQLIRNADARTNTSKADRKDSVYQHPSRMSSADISFTMQHDIYSLGVCLLEIGLWQSLVAYDDSATTRIPSALGIRGSPSQSLDPDEIKAKLISLSRVQLRAVMGDIYSKVVETCLTCLDEGNTEFGDPRDFEDEDGVEVGSRYVKKIMDAMSIICY</sequence>
<feature type="domain" description="Protein kinase" evidence="1">
    <location>
        <begin position="135"/>
        <end position="491"/>
    </location>
</feature>
<dbReference type="InterPro" id="IPR001245">
    <property type="entry name" value="Ser-Thr/Tyr_kinase_cat_dom"/>
</dbReference>
<dbReference type="PANTHER" id="PTHR37542">
    <property type="entry name" value="HELO DOMAIN-CONTAINING PROTEIN-RELATED"/>
    <property type="match status" value="1"/>
</dbReference>
<dbReference type="InterPro" id="IPR000719">
    <property type="entry name" value="Prot_kinase_dom"/>
</dbReference>
<organism evidence="2 3">
    <name type="scientific">Fusarium tricinctum</name>
    <dbReference type="NCBI Taxonomy" id="61284"/>
    <lineage>
        <taxon>Eukaryota</taxon>
        <taxon>Fungi</taxon>
        <taxon>Dikarya</taxon>
        <taxon>Ascomycota</taxon>
        <taxon>Pezizomycotina</taxon>
        <taxon>Sordariomycetes</taxon>
        <taxon>Hypocreomycetidae</taxon>
        <taxon>Hypocreales</taxon>
        <taxon>Nectriaceae</taxon>
        <taxon>Fusarium</taxon>
        <taxon>Fusarium tricinctum species complex</taxon>
    </lineage>
</organism>
<evidence type="ECO:0000313" key="2">
    <source>
        <dbReference type="EMBL" id="KAH7245262.1"/>
    </source>
</evidence>
<dbReference type="InterPro" id="IPR011009">
    <property type="entry name" value="Kinase-like_dom_sf"/>
</dbReference>
<reference evidence="2" key="1">
    <citation type="journal article" date="2021" name="Nat. Commun.">
        <title>Genetic determinants of endophytism in the Arabidopsis root mycobiome.</title>
        <authorList>
            <person name="Mesny F."/>
            <person name="Miyauchi S."/>
            <person name="Thiergart T."/>
            <person name="Pickel B."/>
            <person name="Atanasova L."/>
            <person name="Karlsson M."/>
            <person name="Huettel B."/>
            <person name="Barry K.W."/>
            <person name="Haridas S."/>
            <person name="Chen C."/>
            <person name="Bauer D."/>
            <person name="Andreopoulos W."/>
            <person name="Pangilinan J."/>
            <person name="LaButti K."/>
            <person name="Riley R."/>
            <person name="Lipzen A."/>
            <person name="Clum A."/>
            <person name="Drula E."/>
            <person name="Henrissat B."/>
            <person name="Kohler A."/>
            <person name="Grigoriev I.V."/>
            <person name="Martin F.M."/>
            <person name="Hacquard S."/>
        </authorList>
    </citation>
    <scope>NUCLEOTIDE SEQUENCE</scope>
    <source>
        <strain evidence="2">MPI-SDFR-AT-0068</strain>
    </source>
</reference>
<dbReference type="SUPFAM" id="SSF56112">
    <property type="entry name" value="Protein kinase-like (PK-like)"/>
    <property type="match status" value="1"/>
</dbReference>
<keyword evidence="3" id="KW-1185">Reference proteome</keyword>
<evidence type="ECO:0000313" key="3">
    <source>
        <dbReference type="Proteomes" id="UP000813427"/>
    </source>
</evidence>
<dbReference type="GO" id="GO:0004672">
    <property type="term" value="F:protein kinase activity"/>
    <property type="evidence" value="ECO:0007669"/>
    <property type="project" value="InterPro"/>
</dbReference>
<dbReference type="EMBL" id="JAGPXF010000004">
    <property type="protein sequence ID" value="KAH7245262.1"/>
    <property type="molecule type" value="Genomic_DNA"/>
</dbReference>
<dbReference type="PROSITE" id="PS50011">
    <property type="entry name" value="PROTEIN_KINASE_DOM"/>
    <property type="match status" value="1"/>
</dbReference>
<proteinExistence type="predicted"/>
<comment type="caution">
    <text evidence="2">The sequence shown here is derived from an EMBL/GenBank/DDBJ whole genome shotgun (WGS) entry which is preliminary data.</text>
</comment>